<organism evidence="2">
    <name type="scientific">Odontella aurita</name>
    <dbReference type="NCBI Taxonomy" id="265563"/>
    <lineage>
        <taxon>Eukaryota</taxon>
        <taxon>Sar</taxon>
        <taxon>Stramenopiles</taxon>
        <taxon>Ochrophyta</taxon>
        <taxon>Bacillariophyta</taxon>
        <taxon>Mediophyceae</taxon>
        <taxon>Biddulphiophycidae</taxon>
        <taxon>Eupodiscales</taxon>
        <taxon>Odontellaceae</taxon>
        <taxon>Odontella</taxon>
    </lineage>
</organism>
<feature type="region of interest" description="Disordered" evidence="1">
    <location>
        <begin position="159"/>
        <end position="192"/>
    </location>
</feature>
<reference evidence="2" key="1">
    <citation type="submission" date="2021-01" db="EMBL/GenBank/DDBJ databases">
        <authorList>
            <person name="Corre E."/>
            <person name="Pelletier E."/>
            <person name="Niang G."/>
            <person name="Scheremetjew M."/>
            <person name="Finn R."/>
            <person name="Kale V."/>
            <person name="Holt S."/>
            <person name="Cochrane G."/>
            <person name="Meng A."/>
            <person name="Brown T."/>
            <person name="Cohen L."/>
        </authorList>
    </citation>
    <scope>NUCLEOTIDE SEQUENCE</scope>
    <source>
        <strain evidence="2">Isolate 1302-5</strain>
    </source>
</reference>
<name>A0A7S4HMR6_9STRA</name>
<evidence type="ECO:0000256" key="1">
    <source>
        <dbReference type="SAM" id="MobiDB-lite"/>
    </source>
</evidence>
<protein>
    <recommendedName>
        <fullName evidence="3">Fascin domain-containing protein</fullName>
    </recommendedName>
</protein>
<accession>A0A7S4HMR6</accession>
<evidence type="ECO:0000313" key="2">
    <source>
        <dbReference type="EMBL" id="CAE2203846.1"/>
    </source>
</evidence>
<feature type="compositionally biased region" description="Basic and acidic residues" evidence="1">
    <location>
        <begin position="170"/>
        <end position="192"/>
    </location>
</feature>
<feature type="region of interest" description="Disordered" evidence="1">
    <location>
        <begin position="1"/>
        <end position="20"/>
    </location>
</feature>
<proteinExistence type="predicted"/>
<dbReference type="AlphaFoldDB" id="A0A7S4HMR6"/>
<sequence>MSVSSRMVSPASASSLTRSLSAKSSLVARTMSAESLTSPSTVGAESSPSAGSPAPQAASLPTPPSSKPPKITDAEDFTLIPTDDGRFFLKSGGKSGRFLCYDGAFGQGLIGGRTEAEVKEMVGQGEQAPTRWRISRKKGCDGIALFADGRHDLHLAGDEAEDEAAVRGGHISEGEERTNSERDEGNFKGKGNIEKHEAAQGEVCLARHLDGTVGCISPKDFGEAVGCERSTLWSMEFRTGELFFLSSPTVDSRVRCNISGELSLSENWKGWEIWRFTEIGDGTGAVRISSFCHSKIFFTSDGVGRVRTTEDWREDGCRWTVHKAPVNPPHGGVVVKSNSSGRVLSICGRALHTTPEKSAGIFSVWHLDAAHRQHYYIYTVGTGERVGASANAPYLTKNPMKWPAEEWRVDAMDTTGETVALYSKAKKAYLASQDCGKSILLPHMSESALWKMSESLEGFTFVSVPHGRTLTRTLHTVSPEDTPKLIRNKADDKFRLDPSLPRQVNATKLKTFGIATAVAVGTTVAVPFAIGGAVAALGVAEMSVAAEAVAIGFTAAEAAANVAAVIVTARTLMTEVAVGMDDDRDEDDGMGDAVKRPFCDWRTW</sequence>
<feature type="compositionally biased region" description="Low complexity" evidence="1">
    <location>
        <begin position="44"/>
        <end position="60"/>
    </location>
</feature>
<feature type="compositionally biased region" description="Polar residues" evidence="1">
    <location>
        <begin position="32"/>
        <end position="43"/>
    </location>
</feature>
<dbReference type="EMBL" id="HBKQ01002705">
    <property type="protein sequence ID" value="CAE2203846.1"/>
    <property type="molecule type" value="Transcribed_RNA"/>
</dbReference>
<evidence type="ECO:0008006" key="3">
    <source>
        <dbReference type="Google" id="ProtNLM"/>
    </source>
</evidence>
<gene>
    <name evidence="2" type="ORF">OAUR00152_LOCUS1838</name>
</gene>
<feature type="region of interest" description="Disordered" evidence="1">
    <location>
        <begin position="27"/>
        <end position="73"/>
    </location>
</feature>